<dbReference type="SUPFAM" id="SSF53474">
    <property type="entry name" value="alpha/beta-Hydrolases"/>
    <property type="match status" value="1"/>
</dbReference>
<keyword evidence="2" id="KW-1185">Reference proteome</keyword>
<dbReference type="InterPro" id="IPR029058">
    <property type="entry name" value="AB_hydrolase_fold"/>
</dbReference>
<dbReference type="RefSeq" id="WP_083408613.1">
    <property type="nucleotide sequence ID" value="NZ_LT629971.1"/>
</dbReference>
<dbReference type="Proteomes" id="UP000182915">
    <property type="component" value="Chromosome I"/>
</dbReference>
<organism evidence="1 2">
    <name type="scientific">Mycolicibacterium rutilum</name>
    <name type="common">Mycobacterium rutilum</name>
    <dbReference type="NCBI Taxonomy" id="370526"/>
    <lineage>
        <taxon>Bacteria</taxon>
        <taxon>Bacillati</taxon>
        <taxon>Actinomycetota</taxon>
        <taxon>Actinomycetes</taxon>
        <taxon>Mycobacteriales</taxon>
        <taxon>Mycobacteriaceae</taxon>
        <taxon>Mycolicibacterium</taxon>
    </lineage>
</organism>
<evidence type="ECO:0000313" key="2">
    <source>
        <dbReference type="Proteomes" id="UP000182915"/>
    </source>
</evidence>
<accession>A0A1H6KWY6</accession>
<gene>
    <name evidence="1" type="ORF">SAMN04489835_3977</name>
</gene>
<name>A0A1H6KWY6_MYCRU</name>
<evidence type="ECO:0008006" key="3">
    <source>
        <dbReference type="Google" id="ProtNLM"/>
    </source>
</evidence>
<reference evidence="2" key="1">
    <citation type="submission" date="2016-10" db="EMBL/GenBank/DDBJ databases">
        <authorList>
            <person name="Varghese N."/>
            <person name="Submissions S."/>
        </authorList>
    </citation>
    <scope>NUCLEOTIDE SEQUENCE [LARGE SCALE GENOMIC DNA]</scope>
    <source>
        <strain evidence="2">DSM 45405</strain>
    </source>
</reference>
<dbReference type="AlphaFoldDB" id="A0A1H6KWY6"/>
<proteinExistence type="predicted"/>
<sequence length="219" mass="22546">MRTVEYSPGRSADVYGDTSQPTVLMWHGAQTDSRAAMAPLAQRLHERGASVVLADWDSHADDGGRSDLLASARFAASWTDGPLVVVGWSMGGLAAAGLTIQAGRVGVEIAHTVCLAGAFMVRDPISGAPLPTELTGEPAAFTLLHGADDDVVPPDVSHSFATVLSRNGWPVDCVVLAADHGSIAGATYDAEGDRYLPSSDPATLAVADDVAARIAAVAT</sequence>
<dbReference type="STRING" id="370526.SAMN04489835_3977"/>
<dbReference type="OrthoDB" id="3789848at2"/>
<protein>
    <recommendedName>
        <fullName evidence="3">Alpha/beta hydrolase family protein</fullName>
    </recommendedName>
</protein>
<dbReference type="EMBL" id="LT629971">
    <property type="protein sequence ID" value="SEH77482.1"/>
    <property type="molecule type" value="Genomic_DNA"/>
</dbReference>
<dbReference type="Gene3D" id="3.40.50.1820">
    <property type="entry name" value="alpha/beta hydrolase"/>
    <property type="match status" value="1"/>
</dbReference>
<evidence type="ECO:0000313" key="1">
    <source>
        <dbReference type="EMBL" id="SEH77482.1"/>
    </source>
</evidence>